<gene>
    <name evidence="6" type="ORF">SAMN02745753_03673</name>
</gene>
<dbReference type="SUPFAM" id="SSF53720">
    <property type="entry name" value="ALDH-like"/>
    <property type="match status" value="1"/>
</dbReference>
<dbReference type="PROSITE" id="PS00070">
    <property type="entry name" value="ALDEHYDE_DEHYDR_CYS"/>
    <property type="match status" value="1"/>
</dbReference>
<comment type="similarity">
    <text evidence="1 4">Belongs to the aldehyde dehydrogenase family.</text>
</comment>
<feature type="active site" evidence="3">
    <location>
        <position position="303"/>
    </location>
</feature>
<dbReference type="InterPro" id="IPR016162">
    <property type="entry name" value="Ald_DH_N"/>
</dbReference>
<reference evidence="7" key="1">
    <citation type="submission" date="2016-11" db="EMBL/GenBank/DDBJ databases">
        <authorList>
            <person name="Varghese N."/>
            <person name="Submissions S."/>
        </authorList>
    </citation>
    <scope>NUCLEOTIDE SEQUENCE [LARGE SCALE GENOMIC DNA]</scope>
    <source>
        <strain evidence="7">DSM 16579</strain>
    </source>
</reference>
<dbReference type="InterPro" id="IPR016161">
    <property type="entry name" value="Ald_DH/histidinol_DH"/>
</dbReference>
<keyword evidence="2 4" id="KW-0560">Oxidoreductase</keyword>
<dbReference type="Pfam" id="PF00171">
    <property type="entry name" value="Aldedh"/>
    <property type="match status" value="1"/>
</dbReference>
<accession>A0A1M5IPI0</accession>
<keyword evidence="7" id="KW-1185">Reference proteome</keyword>
<proteinExistence type="inferred from homology"/>
<dbReference type="Gene3D" id="3.40.605.10">
    <property type="entry name" value="Aldehyde Dehydrogenase, Chain A, domain 1"/>
    <property type="match status" value="1"/>
</dbReference>
<organism evidence="6 7">
    <name type="scientific">Marinomonas polaris DSM 16579</name>
    <dbReference type="NCBI Taxonomy" id="1122206"/>
    <lineage>
        <taxon>Bacteria</taxon>
        <taxon>Pseudomonadati</taxon>
        <taxon>Pseudomonadota</taxon>
        <taxon>Gammaproteobacteria</taxon>
        <taxon>Oceanospirillales</taxon>
        <taxon>Oceanospirillaceae</taxon>
        <taxon>Marinomonas</taxon>
    </lineage>
</organism>
<sequence length="533" mass="58146">MAISYANHIPPKGYGVLLSCSVSLEDKEKNEPFKKGHKMKTYQEWQALRATIKVPYNAYINGQFVAAQSGDTFDCINPTDESLLAKVASCDSADVDLAVAAAKQTFKSGIWSELAPGKRKRILHKWADLLEQHQDELALIDTLDMGKSISEMVGIDVPDSLDCLRWSAECIDKLYGEIAPTNPQNLALISREPLGVVAIITPWNYPLMMVMWKIAPALAAGNSVILKPSEKSPLSALRIAQLATEAGMPDGVFNVLPGFGHTAGKALALHYDIGTLAFTGSSRVAGMLMQYAGQSNMKRVWLEAGGKSPCLVFDDCKDIKAAAKGAATAIFTNQGEVCIACSRLYLHSSIKEEFMVELLKAAREYVPADPLDPATKMGPMVDKAQFDNVSGFIQSAIDDGATLELGGVPEYQQGKGFFMNPTIFSDADHSMRFVQEEIFGPVLAVMTFETEDEAIELANDSKYGLGAAIWTNDLSRAHRVSRKLESGMVWVNTWGDGDTTVPFGGVKASGNGRDKSWHALEKYTEIKNTWIRL</sequence>
<dbReference type="GO" id="GO:0004030">
    <property type="term" value="F:aldehyde dehydrogenase [NAD(P)+] activity"/>
    <property type="evidence" value="ECO:0007669"/>
    <property type="project" value="UniProtKB-ARBA"/>
</dbReference>
<dbReference type="PROSITE" id="PS00687">
    <property type="entry name" value="ALDEHYDE_DEHYDR_GLU"/>
    <property type="match status" value="1"/>
</dbReference>
<evidence type="ECO:0000259" key="5">
    <source>
        <dbReference type="Pfam" id="PF00171"/>
    </source>
</evidence>
<dbReference type="Proteomes" id="UP000184517">
    <property type="component" value="Unassembled WGS sequence"/>
</dbReference>
<dbReference type="Gene3D" id="3.40.309.10">
    <property type="entry name" value="Aldehyde Dehydrogenase, Chain A, domain 2"/>
    <property type="match status" value="1"/>
</dbReference>
<feature type="domain" description="Aldehyde dehydrogenase" evidence="5">
    <location>
        <begin position="64"/>
        <end position="528"/>
    </location>
</feature>
<evidence type="ECO:0000256" key="3">
    <source>
        <dbReference type="PROSITE-ProRule" id="PRU10007"/>
    </source>
</evidence>
<evidence type="ECO:0000313" key="6">
    <source>
        <dbReference type="EMBL" id="SHG30212.1"/>
    </source>
</evidence>
<evidence type="ECO:0000256" key="2">
    <source>
        <dbReference type="ARBA" id="ARBA00023002"/>
    </source>
</evidence>
<dbReference type="InterPro" id="IPR016160">
    <property type="entry name" value="Ald_DH_CS_CYS"/>
</dbReference>
<dbReference type="FunFam" id="3.40.605.10:FF:000001">
    <property type="entry name" value="Aldehyde dehydrogenase 1"/>
    <property type="match status" value="1"/>
</dbReference>
<dbReference type="FunFam" id="3.40.309.10:FF:000012">
    <property type="entry name" value="Betaine aldehyde dehydrogenase"/>
    <property type="match status" value="1"/>
</dbReference>
<dbReference type="AlphaFoldDB" id="A0A1M5IPI0"/>
<evidence type="ECO:0000256" key="1">
    <source>
        <dbReference type="ARBA" id="ARBA00009986"/>
    </source>
</evidence>
<dbReference type="EMBL" id="FQVF01000019">
    <property type="protein sequence ID" value="SHG30212.1"/>
    <property type="molecule type" value="Genomic_DNA"/>
</dbReference>
<dbReference type="InterPro" id="IPR029510">
    <property type="entry name" value="Ald_DH_CS_GLU"/>
</dbReference>
<evidence type="ECO:0000256" key="4">
    <source>
        <dbReference type="RuleBase" id="RU003345"/>
    </source>
</evidence>
<protein>
    <submittedName>
        <fullName evidence="6">Gamma-glutamyl-gamma-aminobutyraldehyde dehydrogenase</fullName>
    </submittedName>
</protein>
<name>A0A1M5IPI0_9GAMM</name>
<evidence type="ECO:0000313" key="7">
    <source>
        <dbReference type="Proteomes" id="UP000184517"/>
    </source>
</evidence>
<dbReference type="PANTHER" id="PTHR11699">
    <property type="entry name" value="ALDEHYDE DEHYDROGENASE-RELATED"/>
    <property type="match status" value="1"/>
</dbReference>
<dbReference type="STRING" id="1122206.SAMN02745753_03673"/>
<dbReference type="InterPro" id="IPR015590">
    <property type="entry name" value="Aldehyde_DH_dom"/>
</dbReference>
<dbReference type="InterPro" id="IPR016163">
    <property type="entry name" value="Ald_DH_C"/>
</dbReference>
<dbReference type="CDD" id="cd07112">
    <property type="entry name" value="ALDH_GABALDH-PuuC"/>
    <property type="match status" value="1"/>
</dbReference>